<gene>
    <name evidence="2" type="ORF">ERL59_12365</name>
</gene>
<proteinExistence type="predicted"/>
<dbReference type="Proteomes" id="UP000448943">
    <property type="component" value="Unassembled WGS sequence"/>
</dbReference>
<dbReference type="OrthoDB" id="9794671at2"/>
<sequence>MSLIRTGKGMKFGLVFVMFFSTILFQFSGKAHAAKSIKEDIRVALMIQSLHTKPSATLVANGGLEVGIKASTGIKKWVSEDVSEKVKVSLDQYMLKIKETSDFNEAALLSEKVEDGTGFIFKLNRDGNTRYQVYAGTYASISEAKSIKSSLEKSLNQSDIIITGPNYLSAASYDRKKDAENLISDLSGVGIDSYLVYEENNKGELMYSVWVGEAVDQSDLTDIRNEITSSFPGLELKSIEAASPYLVVRNGLSPNDKNSTIPHYFINANGQKLWITSDLSDIKIEEKYNRSYRGHIEITQYKDRLAVVNELPFEQYLYSVVSTEMGSEWPSEALKAQAIAARTYALQLGMKYEIAHISDTTYDQAYKGSSVEDTHVTNAVKETEGIVLKASNGELIIPFYYSNAGGLTAAPSEIWYSPIDYVESVPSPDDIAEEGLLLWDHVVLADGTIGYIRTDFTGKTSKTNSAGFPIVKVTDNQINVRQAPFVNNDINAPIAKVSTGDQLILLEQVIESNSYRWITKPYSADELLESINNTSNNVITGELKSLEITDRGPSGRVLEIEANGTVIEVSYPDRYRTALSSVRSTRFEIDQTNNYTVLGVNGNTIEFPDSDERLHVIDSGSTSEKTDTDFIVLNGDNHIRVLTEEPQFRIIGYGYGHGLGMSQWGARQLAEFVGYDYQEILKYYYKDVNIEKVD</sequence>
<dbReference type="InterPro" id="IPR007730">
    <property type="entry name" value="SPOR-like_dom"/>
</dbReference>
<dbReference type="PANTHER" id="PTHR30032:SF4">
    <property type="entry name" value="AMIDASE ENHANCER"/>
    <property type="match status" value="1"/>
</dbReference>
<dbReference type="SUPFAM" id="SSF110997">
    <property type="entry name" value="Sporulation related repeat"/>
    <property type="match status" value="1"/>
</dbReference>
<dbReference type="GO" id="GO:0042834">
    <property type="term" value="F:peptidoglycan binding"/>
    <property type="evidence" value="ECO:0007669"/>
    <property type="project" value="InterPro"/>
</dbReference>
<dbReference type="Pfam" id="PF08486">
    <property type="entry name" value="SpoIID"/>
    <property type="match status" value="1"/>
</dbReference>
<evidence type="ECO:0000259" key="1">
    <source>
        <dbReference type="PROSITE" id="PS51724"/>
    </source>
</evidence>
<dbReference type="GO" id="GO:0030435">
    <property type="term" value="P:sporulation resulting in formation of a cellular spore"/>
    <property type="evidence" value="ECO:0007669"/>
    <property type="project" value="InterPro"/>
</dbReference>
<dbReference type="Gene3D" id="3.30.70.1070">
    <property type="entry name" value="Sporulation related repeat"/>
    <property type="match status" value="1"/>
</dbReference>
<protein>
    <submittedName>
        <fullName evidence="2">SpoIID/LytB domain-containing protein</fullName>
    </submittedName>
</protein>
<dbReference type="InterPro" id="IPR051922">
    <property type="entry name" value="Bact_Sporulation_Assoc"/>
</dbReference>
<accession>A0A6N9Q4S1</accession>
<dbReference type="EMBL" id="SIJB01000027">
    <property type="protein sequence ID" value="NBI29751.1"/>
    <property type="molecule type" value="Genomic_DNA"/>
</dbReference>
<dbReference type="NCBIfam" id="TIGR02669">
    <property type="entry name" value="SpoIID_LytB"/>
    <property type="match status" value="1"/>
</dbReference>
<dbReference type="PROSITE" id="PS51724">
    <property type="entry name" value="SPOR"/>
    <property type="match status" value="1"/>
</dbReference>
<dbReference type="InterPro" id="IPR013486">
    <property type="entry name" value="SpoIID/LytB"/>
</dbReference>
<dbReference type="InterPro" id="IPR013693">
    <property type="entry name" value="SpoIID/LytB_N"/>
</dbReference>
<evidence type="ECO:0000313" key="2">
    <source>
        <dbReference type="EMBL" id="NBI29751.1"/>
    </source>
</evidence>
<reference evidence="2 3" key="1">
    <citation type="submission" date="2019-01" db="EMBL/GenBank/DDBJ databases">
        <title>Chengkuizengella sp. nov., isolated from deep-sea sediment of East Pacific Ocean.</title>
        <authorList>
            <person name="Yang J."/>
            <person name="Lai Q."/>
            <person name="Shao Z."/>
        </authorList>
    </citation>
    <scope>NUCLEOTIDE SEQUENCE [LARGE SCALE GENOMIC DNA]</scope>
    <source>
        <strain evidence="2 3">YPA3-1-1</strain>
    </source>
</reference>
<dbReference type="InterPro" id="IPR036680">
    <property type="entry name" value="SPOR-like_sf"/>
</dbReference>
<dbReference type="AlphaFoldDB" id="A0A6N9Q4S1"/>
<evidence type="ECO:0000313" key="3">
    <source>
        <dbReference type="Proteomes" id="UP000448943"/>
    </source>
</evidence>
<keyword evidence="3" id="KW-1185">Reference proteome</keyword>
<dbReference type="RefSeq" id="WP_160646554.1">
    <property type="nucleotide sequence ID" value="NZ_SIJB01000027.1"/>
</dbReference>
<name>A0A6N9Q4S1_9BACL</name>
<dbReference type="PANTHER" id="PTHR30032">
    <property type="entry name" value="N-ACETYLMURAMOYL-L-ALANINE AMIDASE-RELATED"/>
    <property type="match status" value="1"/>
</dbReference>
<dbReference type="GO" id="GO:0030288">
    <property type="term" value="C:outer membrane-bounded periplasmic space"/>
    <property type="evidence" value="ECO:0007669"/>
    <property type="project" value="TreeGrafter"/>
</dbReference>
<comment type="caution">
    <text evidence="2">The sequence shown here is derived from an EMBL/GenBank/DDBJ whole genome shotgun (WGS) entry which is preliminary data.</text>
</comment>
<feature type="domain" description="SPOR" evidence="1">
    <location>
        <begin position="87"/>
        <end position="164"/>
    </location>
</feature>
<organism evidence="2 3">
    <name type="scientific">Chengkuizengella marina</name>
    <dbReference type="NCBI Taxonomy" id="2507566"/>
    <lineage>
        <taxon>Bacteria</taxon>
        <taxon>Bacillati</taxon>
        <taxon>Bacillota</taxon>
        <taxon>Bacilli</taxon>
        <taxon>Bacillales</taxon>
        <taxon>Paenibacillaceae</taxon>
        <taxon>Chengkuizengella</taxon>
    </lineage>
</organism>